<keyword evidence="2" id="KW-0963">Cytoplasm</keyword>
<dbReference type="GO" id="GO:0004673">
    <property type="term" value="F:protein histidine kinase activity"/>
    <property type="evidence" value="ECO:0007669"/>
    <property type="project" value="UniProtKB-EC"/>
</dbReference>
<sequence>MNKRVNEFVNNFMRILLIEDNALIGNGLQIGLSKSGFVVDWFTDGKTGLNALDSAPYDAVVLDLTLPKMDGLDILQQWRANNQSIPVLILTARDTLDERIKGLQKGADDYLCKPFALVEVVARLQALIRRSYGHTTPVLTHLNVTLDPNQRSVRLNDKPLSLTTREYKLLELFMLNKDRVLSRLTIEEKLSTWEEEISSAALDVHIYNLRQKLGKQFIRTVHGVGYALGQNDENKSLKFRLMSGLFLIALLVWLISTFVAWIVAKKEAYEVFDAQQVLFAERLATSDLQNILLDNTHFNRGGFKPLKRKYDDDALAFAIFSKTGERLLSDGDNGDHFIFSDKEGFSSAYIKNDDDKWRIYWLPVAQGELRIAVGQEIEYREELVNKMVFGQTAIWFGSLPILLAVVFYLIYQALKPINQLSREVLRRKPGDVSLLDISNVPTEILPLVINLNQFLTALLQC</sequence>
<dbReference type="SUPFAM" id="SSF52172">
    <property type="entry name" value="CheY-like"/>
    <property type="match status" value="1"/>
</dbReference>
<evidence type="ECO:0000256" key="2">
    <source>
        <dbReference type="ARBA" id="ARBA00022490"/>
    </source>
</evidence>
<dbReference type="SMART" id="SM00862">
    <property type="entry name" value="Trans_reg_C"/>
    <property type="match status" value="1"/>
</dbReference>
<feature type="transmembrane region" description="Helical" evidence="10">
    <location>
        <begin position="245"/>
        <end position="264"/>
    </location>
</feature>
<dbReference type="InterPro" id="IPR013727">
    <property type="entry name" value="2CSK_N"/>
</dbReference>
<gene>
    <name evidence="13" type="primary">qseB</name>
    <name evidence="13" type="ORF">NCTC8284_02094</name>
</gene>
<proteinExistence type="predicted"/>
<evidence type="ECO:0000256" key="1">
    <source>
        <dbReference type="ARBA" id="ARBA00004496"/>
    </source>
</evidence>
<dbReference type="CDD" id="cd17624">
    <property type="entry name" value="REC_OmpR_PmrA-like"/>
    <property type="match status" value="1"/>
</dbReference>
<dbReference type="EMBL" id="LR134405">
    <property type="protein sequence ID" value="VEH66912.1"/>
    <property type="molecule type" value="Genomic_DNA"/>
</dbReference>
<feature type="modified residue" description="4-aspartylphosphate" evidence="8">
    <location>
        <position position="63"/>
    </location>
</feature>
<evidence type="ECO:0000256" key="7">
    <source>
        <dbReference type="ARBA" id="ARBA00023163"/>
    </source>
</evidence>
<dbReference type="GO" id="GO:0005829">
    <property type="term" value="C:cytosol"/>
    <property type="evidence" value="ECO:0007669"/>
    <property type="project" value="TreeGrafter"/>
</dbReference>
<dbReference type="GO" id="GO:0006355">
    <property type="term" value="P:regulation of DNA-templated transcription"/>
    <property type="evidence" value="ECO:0007669"/>
    <property type="project" value="InterPro"/>
</dbReference>
<dbReference type="Gene3D" id="1.20.5.1040">
    <property type="entry name" value="Sensor protein qsec"/>
    <property type="match status" value="2"/>
</dbReference>
<keyword evidence="10" id="KW-1133">Transmembrane helix</keyword>
<evidence type="ECO:0000256" key="3">
    <source>
        <dbReference type="ARBA" id="ARBA00022553"/>
    </source>
</evidence>
<keyword evidence="10" id="KW-0472">Membrane</keyword>
<dbReference type="PANTHER" id="PTHR48111:SF35">
    <property type="entry name" value="TRANSCRIPTIONAL REGULATORY PROTEIN QSEB"/>
    <property type="match status" value="1"/>
</dbReference>
<evidence type="ECO:0000259" key="11">
    <source>
        <dbReference type="PROSITE" id="PS50110"/>
    </source>
</evidence>
<dbReference type="InterPro" id="IPR036388">
    <property type="entry name" value="WH-like_DNA-bd_sf"/>
</dbReference>
<dbReference type="InterPro" id="IPR001789">
    <property type="entry name" value="Sig_transdc_resp-reg_receiver"/>
</dbReference>
<name>A0A3S4UPU3_9PAST</name>
<dbReference type="Gene3D" id="6.10.250.690">
    <property type="match status" value="1"/>
</dbReference>
<dbReference type="Pfam" id="PF00486">
    <property type="entry name" value="Trans_reg_C"/>
    <property type="match status" value="1"/>
</dbReference>
<evidence type="ECO:0000313" key="14">
    <source>
        <dbReference type="Proteomes" id="UP000278733"/>
    </source>
</evidence>
<keyword evidence="10" id="KW-0812">Transmembrane</keyword>
<dbReference type="InterPro" id="IPR011006">
    <property type="entry name" value="CheY-like_superfamily"/>
</dbReference>
<accession>A0A3S4UPU3</accession>
<feature type="domain" description="Response regulatory" evidence="11">
    <location>
        <begin position="14"/>
        <end position="128"/>
    </location>
</feature>
<protein>
    <submittedName>
        <fullName evidence="13">Transcriptional regulatory protein QseB</fullName>
        <ecNumber evidence="13">2.7.13.3</ecNumber>
    </submittedName>
</protein>
<keyword evidence="7" id="KW-0804">Transcription</keyword>
<keyword evidence="6 9" id="KW-0238">DNA-binding</keyword>
<dbReference type="FunFam" id="3.40.50.2300:FF:000002">
    <property type="entry name" value="DNA-binding response regulator PhoP"/>
    <property type="match status" value="1"/>
</dbReference>
<keyword evidence="13" id="KW-0808">Transferase</keyword>
<dbReference type="CDD" id="cd00383">
    <property type="entry name" value="trans_reg_C"/>
    <property type="match status" value="1"/>
</dbReference>
<dbReference type="Proteomes" id="UP000278733">
    <property type="component" value="Chromosome"/>
</dbReference>
<evidence type="ECO:0000256" key="9">
    <source>
        <dbReference type="PROSITE-ProRule" id="PRU01091"/>
    </source>
</evidence>
<dbReference type="KEGG" id="rpne:NCTC8284_02094"/>
<evidence type="ECO:0000256" key="8">
    <source>
        <dbReference type="PROSITE-ProRule" id="PRU00169"/>
    </source>
</evidence>
<organism evidence="13 14">
    <name type="scientific">Rodentibacter pneumotropicus</name>
    <dbReference type="NCBI Taxonomy" id="758"/>
    <lineage>
        <taxon>Bacteria</taxon>
        <taxon>Pseudomonadati</taxon>
        <taxon>Pseudomonadota</taxon>
        <taxon>Gammaproteobacteria</taxon>
        <taxon>Pasteurellales</taxon>
        <taxon>Pasteurellaceae</taxon>
        <taxon>Rodentibacter</taxon>
    </lineage>
</organism>
<keyword evidence="5" id="KW-0805">Transcription regulation</keyword>
<evidence type="ECO:0000256" key="10">
    <source>
        <dbReference type="SAM" id="Phobius"/>
    </source>
</evidence>
<dbReference type="EC" id="2.7.13.3" evidence="13"/>
<keyword evidence="4" id="KW-0902">Two-component regulatory system</keyword>
<feature type="domain" description="OmpR/PhoB-type" evidence="12">
    <location>
        <begin position="136"/>
        <end position="230"/>
    </location>
</feature>
<dbReference type="AlphaFoldDB" id="A0A3S4UPU3"/>
<dbReference type="InterPro" id="IPR039420">
    <property type="entry name" value="WalR-like"/>
</dbReference>
<dbReference type="Pfam" id="PF08521">
    <property type="entry name" value="2CSK_N"/>
    <property type="match status" value="1"/>
</dbReference>
<dbReference type="PROSITE" id="PS51755">
    <property type="entry name" value="OMPR_PHOB"/>
    <property type="match status" value="1"/>
</dbReference>
<evidence type="ECO:0000259" key="12">
    <source>
        <dbReference type="PROSITE" id="PS51755"/>
    </source>
</evidence>
<dbReference type="Gene3D" id="3.40.50.2300">
    <property type="match status" value="1"/>
</dbReference>
<keyword evidence="3 8" id="KW-0597">Phosphoprotein</keyword>
<evidence type="ECO:0000313" key="13">
    <source>
        <dbReference type="EMBL" id="VEH66912.1"/>
    </source>
</evidence>
<comment type="subcellular location">
    <subcellularLocation>
        <location evidence="1">Cytoplasm</location>
    </subcellularLocation>
</comment>
<feature type="transmembrane region" description="Helical" evidence="10">
    <location>
        <begin position="393"/>
        <end position="411"/>
    </location>
</feature>
<dbReference type="PROSITE" id="PS50110">
    <property type="entry name" value="RESPONSE_REGULATORY"/>
    <property type="match status" value="1"/>
</dbReference>
<evidence type="ECO:0000256" key="4">
    <source>
        <dbReference type="ARBA" id="ARBA00023012"/>
    </source>
</evidence>
<evidence type="ECO:0000256" key="6">
    <source>
        <dbReference type="ARBA" id="ARBA00023125"/>
    </source>
</evidence>
<dbReference type="STRING" id="758.GCA_000730685_00812"/>
<dbReference type="PANTHER" id="PTHR48111">
    <property type="entry name" value="REGULATOR OF RPOS"/>
    <property type="match status" value="1"/>
</dbReference>
<dbReference type="GO" id="GO:0000976">
    <property type="term" value="F:transcription cis-regulatory region binding"/>
    <property type="evidence" value="ECO:0007669"/>
    <property type="project" value="TreeGrafter"/>
</dbReference>
<dbReference type="SMART" id="SM00448">
    <property type="entry name" value="REC"/>
    <property type="match status" value="1"/>
</dbReference>
<dbReference type="Gene3D" id="1.10.10.10">
    <property type="entry name" value="Winged helix-like DNA-binding domain superfamily/Winged helix DNA-binding domain"/>
    <property type="match status" value="1"/>
</dbReference>
<feature type="DNA-binding region" description="OmpR/PhoB-type" evidence="9">
    <location>
        <begin position="136"/>
        <end position="230"/>
    </location>
</feature>
<dbReference type="GO" id="GO:0032993">
    <property type="term" value="C:protein-DNA complex"/>
    <property type="evidence" value="ECO:0007669"/>
    <property type="project" value="TreeGrafter"/>
</dbReference>
<reference evidence="13 14" key="1">
    <citation type="submission" date="2018-12" db="EMBL/GenBank/DDBJ databases">
        <authorList>
            <consortium name="Pathogen Informatics"/>
        </authorList>
    </citation>
    <scope>NUCLEOTIDE SEQUENCE [LARGE SCALE GENOMIC DNA]</scope>
    <source>
        <strain evidence="13 14">NCTC8284</strain>
    </source>
</reference>
<dbReference type="Pfam" id="PF00072">
    <property type="entry name" value="Response_reg"/>
    <property type="match status" value="1"/>
</dbReference>
<evidence type="ECO:0000256" key="5">
    <source>
        <dbReference type="ARBA" id="ARBA00023015"/>
    </source>
</evidence>
<dbReference type="GO" id="GO:0000156">
    <property type="term" value="F:phosphorelay response regulator activity"/>
    <property type="evidence" value="ECO:0007669"/>
    <property type="project" value="TreeGrafter"/>
</dbReference>
<dbReference type="InterPro" id="IPR001867">
    <property type="entry name" value="OmpR/PhoB-type_DNA-bd"/>
</dbReference>